<comment type="caution">
    <text evidence="2">The sequence shown here is derived from an EMBL/GenBank/DDBJ whole genome shotgun (WGS) entry which is preliminary data.</text>
</comment>
<feature type="domain" description="Histone acetyltransferase Rv0428c-like C-terminal" evidence="1">
    <location>
        <begin position="87"/>
        <end position="320"/>
    </location>
</feature>
<sequence>MTTHPSDDPASGHRIPFVGDRVVIRYRLGDATPADWRGGSGAALSDVTGVLLDDGDPLVVDRDGPQPIPRTAVTSIRVLSRVTVRNSQIRNLEAAAAAAWPGTESGMIDGWLLRAGHGFTRRANSAVPLEFGAGTDAATMSALRSWYAERNLPTVVAIPERLLPAGQIVGQPVGDEMQLLVGDLDGIRMEPTTPTEQVRLDDSPSPAWLHAYRGPDVDLSVATAVVGASEGPVVFASIGDGPDAIGRGTVTEGTDGTRWLGLSVSSPTPGQADAVMAALVAWGVDRGGQRAHVQVRAGNRIAGTWYRAAGFGLHHTSRYLAL</sequence>
<accession>A0A9X3I430</accession>
<dbReference type="Pfam" id="PF24553">
    <property type="entry name" value="Rv0428c_C"/>
    <property type="match status" value="1"/>
</dbReference>
<dbReference type="RefSeq" id="WP_266060862.1">
    <property type="nucleotide sequence ID" value="NZ_JAPKFM010000004.1"/>
</dbReference>
<dbReference type="EMBL" id="JAPKFM010000004">
    <property type="protein sequence ID" value="MCX2963776.1"/>
    <property type="molecule type" value="Genomic_DNA"/>
</dbReference>
<dbReference type="Proteomes" id="UP001143347">
    <property type="component" value="Unassembled WGS sequence"/>
</dbReference>
<proteinExistence type="predicted"/>
<name>A0A9X3I430_9ACTN</name>
<dbReference type="AlphaFoldDB" id="A0A9X3I430"/>
<evidence type="ECO:0000259" key="1">
    <source>
        <dbReference type="Pfam" id="PF24553"/>
    </source>
</evidence>
<evidence type="ECO:0000313" key="2">
    <source>
        <dbReference type="EMBL" id="MCX2963776.1"/>
    </source>
</evidence>
<gene>
    <name evidence="2" type="ORF">OSB52_06670</name>
</gene>
<keyword evidence="3" id="KW-1185">Reference proteome</keyword>
<protein>
    <submittedName>
        <fullName evidence="2">N-acetyltransferase</fullName>
    </submittedName>
</protein>
<organism evidence="2 3">
    <name type="scientific">Gordonia aquimaris</name>
    <dbReference type="NCBI Taxonomy" id="2984863"/>
    <lineage>
        <taxon>Bacteria</taxon>
        <taxon>Bacillati</taxon>
        <taxon>Actinomycetota</taxon>
        <taxon>Actinomycetes</taxon>
        <taxon>Mycobacteriales</taxon>
        <taxon>Gordoniaceae</taxon>
        <taxon>Gordonia</taxon>
    </lineage>
</organism>
<evidence type="ECO:0000313" key="3">
    <source>
        <dbReference type="Proteomes" id="UP001143347"/>
    </source>
</evidence>
<reference evidence="2" key="1">
    <citation type="submission" date="2022-10" db="EMBL/GenBank/DDBJ databases">
        <title>WGS of marine actinomycetes from Thailand.</title>
        <authorList>
            <person name="Thawai C."/>
        </authorList>
    </citation>
    <scope>NUCLEOTIDE SEQUENCE</scope>
    <source>
        <strain evidence="2">SW21</strain>
    </source>
</reference>
<dbReference type="InterPro" id="IPR056935">
    <property type="entry name" value="Rv0428c-like_C"/>
</dbReference>